<sequence length="184" mass="19944">MLTAISQARGDMPAGPDPVSVALEAAVKNDRAVAMIRASWILAERWTGHNYWPVLGATARAQVDVAGDVAWPREPFSSALIVERWEAEGWGEVDGGYVPEFGLLVGLAPGRYRIRQTVPVAPEDPPEHVLESVRALALYQLIHSAARREFRTMGTGESSLTREALDGLFRASGAGILLAGEARW</sequence>
<dbReference type="Proteomes" id="UP000183635">
    <property type="component" value="Unassembled WGS sequence"/>
</dbReference>
<evidence type="ECO:0000313" key="2">
    <source>
        <dbReference type="Proteomes" id="UP000183635"/>
    </source>
</evidence>
<dbReference type="EMBL" id="FOPU01000027">
    <property type="protein sequence ID" value="SFH69378.1"/>
    <property type="molecule type" value="Genomic_DNA"/>
</dbReference>
<keyword evidence="2" id="KW-1185">Reference proteome</keyword>
<accession>A0A1I3C441</accession>
<reference evidence="1 2" key="1">
    <citation type="submission" date="2016-10" db="EMBL/GenBank/DDBJ databases">
        <authorList>
            <person name="de Groot N.N."/>
        </authorList>
    </citation>
    <scope>NUCLEOTIDE SEQUENCE [LARGE SCALE GENOMIC DNA]</scope>
    <source>
        <strain evidence="1 2">DSM 8537</strain>
    </source>
</reference>
<dbReference type="AlphaFoldDB" id="A0A1I3C441"/>
<organism evidence="1 2">
    <name type="scientific">Paracoccus aminovorans</name>
    <dbReference type="NCBI Taxonomy" id="34004"/>
    <lineage>
        <taxon>Bacteria</taxon>
        <taxon>Pseudomonadati</taxon>
        <taxon>Pseudomonadota</taxon>
        <taxon>Alphaproteobacteria</taxon>
        <taxon>Rhodobacterales</taxon>
        <taxon>Paracoccaceae</taxon>
        <taxon>Paracoccus</taxon>
    </lineage>
</organism>
<evidence type="ECO:0000313" key="1">
    <source>
        <dbReference type="EMBL" id="SFH69378.1"/>
    </source>
</evidence>
<gene>
    <name evidence="1" type="ORF">SAMN04488021_12747</name>
</gene>
<name>A0A1I3C441_9RHOB</name>
<proteinExistence type="predicted"/>
<protein>
    <submittedName>
        <fullName evidence="1">Uncharacterized protein</fullName>
    </submittedName>
</protein>